<feature type="repeat" description="TPR" evidence="9">
    <location>
        <begin position="464"/>
        <end position="497"/>
    </location>
</feature>
<dbReference type="Proteomes" id="UP001199631">
    <property type="component" value="Unassembled WGS sequence"/>
</dbReference>
<evidence type="ECO:0000256" key="2">
    <source>
        <dbReference type="ARBA" id="ARBA00009045"/>
    </source>
</evidence>
<reference evidence="12 13" key="1">
    <citation type="journal article" date="2022" name="Evol. Bioinform. Online">
        <title>Draft Genome Sequence of Oceanobacillus jordanicus Strain GSFE11, a Halotolerant Plant Growth-Promoting Bacterial Endophyte Isolated From the Jordan Valley.</title>
        <authorList>
            <person name="Alhindi T."/>
            <person name="Albdaiwi R."/>
        </authorList>
    </citation>
    <scope>NUCLEOTIDE SEQUENCE [LARGE SCALE GENOMIC DNA]</scope>
    <source>
        <strain evidence="12 13">GSFE11</strain>
    </source>
</reference>
<feature type="transmembrane region" description="Helical" evidence="10">
    <location>
        <begin position="266"/>
        <end position="284"/>
    </location>
</feature>
<dbReference type="SMART" id="SM00028">
    <property type="entry name" value="TPR"/>
    <property type="match status" value="2"/>
</dbReference>
<sequence>MYLDEQYSMYQLAHHFVTKHQFEVLYINNKEEEIWLEQNVKRNSNVIRLIHKGFDWKNHLRNDIAITFHRRKALSKVITGKFITIHNVYFSSHPPVDDWEFLKKPMQLKEKNTTKMNVYYITNENSQEEKSRLFHSLEVEPTLEGKSNEEKETAVLIYKKALQDALFAKKKEVDNLFFYGKPFLTYLLLAINIILFIWLEVRGGSDNIHNLIESGAKYNPAIIEGEWWRIISSMFLHIGVLHLMMNMLAVYYLGSTVERIYGSARFLFIYFLAGIGGGLASFAFSYNLSAGASGALFGLFGALLFFGVIYKKIFFQTMGRGVLIILAINIVFGFLVPQVDYSAHLGGLAAGFIASAIIHLPHKKKIALQLSALVIYFLLLSGLVAFGIQHNETSQEYYLMQIDELIQQEKFQEVVEVATEGLAKEGELEANLLFQRSYAYIQLDRSEEAETDLERTIEIDNSLSEAHYNLAVLYANKGDLTEAREAIERASQLNPKDENIKSLYDQLLEQSP</sequence>
<dbReference type="InterPro" id="IPR019734">
    <property type="entry name" value="TPR_rpt"/>
</dbReference>
<dbReference type="InterPro" id="IPR050925">
    <property type="entry name" value="Rhomboid_protease_S54"/>
</dbReference>
<keyword evidence="4" id="KW-0677">Repeat</keyword>
<keyword evidence="12" id="KW-0645">Protease</keyword>
<feature type="transmembrane region" description="Helical" evidence="10">
    <location>
        <begin position="317"/>
        <end position="335"/>
    </location>
</feature>
<dbReference type="GO" id="GO:0006508">
    <property type="term" value="P:proteolysis"/>
    <property type="evidence" value="ECO:0007669"/>
    <property type="project" value="UniProtKB-KW"/>
</dbReference>
<dbReference type="SUPFAM" id="SSF144091">
    <property type="entry name" value="Rhomboid-like"/>
    <property type="match status" value="1"/>
</dbReference>
<dbReference type="Pfam" id="PF13181">
    <property type="entry name" value="TPR_8"/>
    <property type="match status" value="1"/>
</dbReference>
<evidence type="ECO:0000256" key="9">
    <source>
        <dbReference type="PROSITE-ProRule" id="PRU00339"/>
    </source>
</evidence>
<feature type="domain" description="Peptidase S54 rhomboid" evidence="11">
    <location>
        <begin position="225"/>
        <end position="359"/>
    </location>
</feature>
<name>A0AAW5B3R4_9BACI</name>
<evidence type="ECO:0000256" key="7">
    <source>
        <dbReference type="ARBA" id="ARBA00022989"/>
    </source>
</evidence>
<feature type="transmembrane region" description="Helical" evidence="10">
    <location>
        <begin position="290"/>
        <end position="310"/>
    </location>
</feature>
<keyword evidence="13" id="KW-1185">Reference proteome</keyword>
<dbReference type="Pfam" id="PF07719">
    <property type="entry name" value="TPR_2"/>
    <property type="match status" value="1"/>
</dbReference>
<dbReference type="RefSeq" id="WP_238018858.1">
    <property type="nucleotide sequence ID" value="NZ_JAIFZM010000004.1"/>
</dbReference>
<comment type="caution">
    <text evidence="12">The sequence shown here is derived from an EMBL/GenBank/DDBJ whole genome shotgun (WGS) entry which is preliminary data.</text>
</comment>
<comment type="subcellular location">
    <subcellularLocation>
        <location evidence="1">Membrane</location>
        <topology evidence="1">Multi-pass membrane protein</topology>
    </subcellularLocation>
</comment>
<keyword evidence="5 12" id="KW-0378">Hydrolase</keyword>
<dbReference type="EC" id="3.4.21.105" evidence="12"/>
<proteinExistence type="inferred from homology"/>
<dbReference type="Gene3D" id="1.20.1540.10">
    <property type="entry name" value="Rhomboid-like"/>
    <property type="match status" value="1"/>
</dbReference>
<feature type="transmembrane region" description="Helical" evidence="10">
    <location>
        <begin position="367"/>
        <end position="388"/>
    </location>
</feature>
<dbReference type="EMBL" id="JAIFZM010000004">
    <property type="protein sequence ID" value="MCG3418700.1"/>
    <property type="molecule type" value="Genomic_DNA"/>
</dbReference>
<dbReference type="GO" id="GO:0016020">
    <property type="term" value="C:membrane"/>
    <property type="evidence" value="ECO:0007669"/>
    <property type="project" value="UniProtKB-SubCell"/>
</dbReference>
<dbReference type="GO" id="GO:0004252">
    <property type="term" value="F:serine-type endopeptidase activity"/>
    <property type="evidence" value="ECO:0007669"/>
    <property type="project" value="InterPro"/>
</dbReference>
<dbReference type="InterPro" id="IPR011990">
    <property type="entry name" value="TPR-like_helical_dom_sf"/>
</dbReference>
<evidence type="ECO:0000256" key="6">
    <source>
        <dbReference type="ARBA" id="ARBA00022803"/>
    </source>
</evidence>
<dbReference type="PROSITE" id="PS50005">
    <property type="entry name" value="TPR"/>
    <property type="match status" value="1"/>
</dbReference>
<evidence type="ECO:0000259" key="11">
    <source>
        <dbReference type="Pfam" id="PF01694"/>
    </source>
</evidence>
<accession>A0AAW5B3R4</accession>
<dbReference type="AlphaFoldDB" id="A0AAW5B3R4"/>
<keyword evidence="6 9" id="KW-0802">TPR repeat</keyword>
<evidence type="ECO:0000256" key="10">
    <source>
        <dbReference type="SAM" id="Phobius"/>
    </source>
</evidence>
<feature type="transmembrane region" description="Helical" evidence="10">
    <location>
        <begin position="234"/>
        <end position="254"/>
    </location>
</feature>
<dbReference type="PANTHER" id="PTHR43731:SF14">
    <property type="entry name" value="PRESENILIN-ASSOCIATED RHOMBOID-LIKE PROTEIN, MITOCHONDRIAL"/>
    <property type="match status" value="1"/>
</dbReference>
<keyword evidence="3 10" id="KW-0812">Transmembrane</keyword>
<keyword evidence="7 10" id="KW-1133">Transmembrane helix</keyword>
<evidence type="ECO:0000256" key="1">
    <source>
        <dbReference type="ARBA" id="ARBA00004141"/>
    </source>
</evidence>
<comment type="similarity">
    <text evidence="2">Belongs to the peptidase S54 family.</text>
</comment>
<dbReference type="InterPro" id="IPR022764">
    <property type="entry name" value="Peptidase_S54_rhomboid_dom"/>
</dbReference>
<dbReference type="PROSITE" id="PS50293">
    <property type="entry name" value="TPR_REGION"/>
    <property type="match status" value="1"/>
</dbReference>
<evidence type="ECO:0000256" key="4">
    <source>
        <dbReference type="ARBA" id="ARBA00022737"/>
    </source>
</evidence>
<evidence type="ECO:0000256" key="8">
    <source>
        <dbReference type="ARBA" id="ARBA00023136"/>
    </source>
</evidence>
<organism evidence="12 13">
    <name type="scientific">Oceanobacillus jordanicus</name>
    <dbReference type="NCBI Taxonomy" id="2867266"/>
    <lineage>
        <taxon>Bacteria</taxon>
        <taxon>Bacillati</taxon>
        <taxon>Bacillota</taxon>
        <taxon>Bacilli</taxon>
        <taxon>Bacillales</taxon>
        <taxon>Bacillaceae</taxon>
        <taxon>Oceanobacillus</taxon>
    </lineage>
</organism>
<dbReference type="PANTHER" id="PTHR43731">
    <property type="entry name" value="RHOMBOID PROTEASE"/>
    <property type="match status" value="1"/>
</dbReference>
<dbReference type="Pfam" id="PF01694">
    <property type="entry name" value="Rhomboid"/>
    <property type="match status" value="1"/>
</dbReference>
<dbReference type="Gene3D" id="1.25.40.10">
    <property type="entry name" value="Tetratricopeptide repeat domain"/>
    <property type="match status" value="1"/>
</dbReference>
<evidence type="ECO:0000256" key="3">
    <source>
        <dbReference type="ARBA" id="ARBA00022692"/>
    </source>
</evidence>
<keyword evidence="8 10" id="KW-0472">Membrane</keyword>
<dbReference type="InterPro" id="IPR035952">
    <property type="entry name" value="Rhomboid-like_sf"/>
</dbReference>
<protein>
    <submittedName>
        <fullName evidence="12">Rhomboid family intramembrane serine protease</fullName>
        <ecNumber evidence="12">3.4.21.105</ecNumber>
    </submittedName>
</protein>
<evidence type="ECO:0000256" key="5">
    <source>
        <dbReference type="ARBA" id="ARBA00022801"/>
    </source>
</evidence>
<dbReference type="InterPro" id="IPR013105">
    <property type="entry name" value="TPR_2"/>
</dbReference>
<evidence type="ECO:0000313" key="12">
    <source>
        <dbReference type="EMBL" id="MCG3418700.1"/>
    </source>
</evidence>
<evidence type="ECO:0000313" key="13">
    <source>
        <dbReference type="Proteomes" id="UP001199631"/>
    </source>
</evidence>
<gene>
    <name evidence="12" type="ORF">K3T81_06035</name>
</gene>
<feature type="transmembrane region" description="Helical" evidence="10">
    <location>
        <begin position="176"/>
        <end position="199"/>
    </location>
</feature>
<dbReference type="SUPFAM" id="SSF48452">
    <property type="entry name" value="TPR-like"/>
    <property type="match status" value="1"/>
</dbReference>